<gene>
    <name evidence="1" type="ORF">JKP88DRAFT_278591</name>
</gene>
<proteinExistence type="predicted"/>
<dbReference type="EMBL" id="JAFCMP010000290">
    <property type="protein sequence ID" value="KAG5181853.1"/>
    <property type="molecule type" value="Genomic_DNA"/>
</dbReference>
<keyword evidence="2" id="KW-1185">Reference proteome</keyword>
<organism evidence="1 2">
    <name type="scientific">Tribonema minus</name>
    <dbReference type="NCBI Taxonomy" id="303371"/>
    <lineage>
        <taxon>Eukaryota</taxon>
        <taxon>Sar</taxon>
        <taxon>Stramenopiles</taxon>
        <taxon>Ochrophyta</taxon>
        <taxon>PX clade</taxon>
        <taxon>Xanthophyceae</taxon>
        <taxon>Tribonematales</taxon>
        <taxon>Tribonemataceae</taxon>
        <taxon>Tribonema</taxon>
    </lineage>
</organism>
<name>A0A836CE64_9STRA</name>
<dbReference type="AlphaFoldDB" id="A0A836CE64"/>
<reference evidence="1" key="1">
    <citation type="submission" date="2021-02" db="EMBL/GenBank/DDBJ databases">
        <title>First Annotated Genome of the Yellow-green Alga Tribonema minus.</title>
        <authorList>
            <person name="Mahan K.M."/>
        </authorList>
    </citation>
    <scope>NUCLEOTIDE SEQUENCE</scope>
    <source>
        <strain evidence="1">UTEX B ZZ1240</strain>
    </source>
</reference>
<comment type="caution">
    <text evidence="1">The sequence shown here is derived from an EMBL/GenBank/DDBJ whole genome shotgun (WGS) entry which is preliminary data.</text>
</comment>
<protein>
    <submittedName>
        <fullName evidence="1">Uncharacterized protein</fullName>
    </submittedName>
</protein>
<dbReference type="Proteomes" id="UP000664859">
    <property type="component" value="Unassembled WGS sequence"/>
</dbReference>
<evidence type="ECO:0000313" key="1">
    <source>
        <dbReference type="EMBL" id="KAG5181853.1"/>
    </source>
</evidence>
<evidence type="ECO:0000313" key="2">
    <source>
        <dbReference type="Proteomes" id="UP000664859"/>
    </source>
</evidence>
<sequence length="435" mass="47708">MSADKNATAAAALIAHMTSDPTLNPAYRNAVNAAIFHWASEQVQLHARYKALLAEGRQGDAAQVRADNGGFVNGAATLESVITKARRTLPEGSAWARHCYAPVLPTMVNDASAARVDCASPSRLEYCTGEIIRWATEQAERADHPDAEKVALALGALGGRRAKEVLYGSERPMRKVGEHRVAAVLCVKGRKCEASEEEFDTIIPADLYLHAVAFGAVSPPVRHAARHYDLIRAVEADTSEPAAAELEPVCSPCATLATAQDDTVADTLSDAVQDEHVPTRAVKRQKTARAMRIKDAVTVVILCGAMAALKNNGHTKTQLPPLEAGAPSKRPRHKALLPHLCDDLVRRIRREGRQISEHLNAEYHRKRYADMSPHIQGLRTAQSQLGMLLHWIRWERTWSAAGSKASFYQPEGCTIRQALEGLRSDDRQRELQDER</sequence>
<accession>A0A836CE64</accession>